<name>A0A1M4ZMS5_9LACT</name>
<feature type="transmembrane region" description="Helical" evidence="9">
    <location>
        <begin position="72"/>
        <end position="95"/>
    </location>
</feature>
<feature type="transmembrane region" description="Helical" evidence="9">
    <location>
        <begin position="324"/>
        <end position="341"/>
    </location>
</feature>
<dbReference type="OrthoDB" id="1550290at2"/>
<evidence type="ECO:0000256" key="7">
    <source>
        <dbReference type="ARBA" id="ARBA00023136"/>
    </source>
</evidence>
<dbReference type="AlphaFoldDB" id="A0A1M4ZMS5"/>
<dbReference type="PIRSF" id="PIRSF006351">
    <property type="entry name" value="PTS_EIIC-Cellobiose"/>
    <property type="match status" value="1"/>
</dbReference>
<dbReference type="PANTHER" id="PTHR33989:SF4">
    <property type="entry name" value="PTS SYSTEM N,N'-DIACETYLCHITOBIOSE-SPECIFIC EIIC COMPONENT"/>
    <property type="match status" value="1"/>
</dbReference>
<evidence type="ECO:0000256" key="8">
    <source>
        <dbReference type="PIRNR" id="PIRNR006351"/>
    </source>
</evidence>
<keyword evidence="7 8" id="KW-0472">Membrane</keyword>
<keyword evidence="6 9" id="KW-1133">Transmembrane helix</keyword>
<keyword evidence="5 9" id="KW-0812">Transmembrane</keyword>
<feature type="transmembrane region" description="Helical" evidence="9">
    <location>
        <begin position="292"/>
        <end position="312"/>
    </location>
</feature>
<dbReference type="EMBL" id="FQUF01000042">
    <property type="protein sequence ID" value="SHF19343.1"/>
    <property type="molecule type" value="Genomic_DNA"/>
</dbReference>
<sequence length="443" mass="47141">MKNISKVFDNFLNGIARVANTKPLVALKDGFVLTMPLTLIGSIFLLLANLPIEGYNDFMANIFGAQWDVGLNQVSGSTFDILALVTVIGIAYFYTRNEGEDGIASAVIAVVAFLVVSPSSVISEAGEEIGGVIPKTWVGAQGVITAIIIGLITGFVFTALVKRKITIKMPEGVPVGVANAFTALVPGFIIILGSMIIYQVLITTTNSTVPELIFEALQVPLQNLSDSFLGGLVITLLISLLFWAGLHGPNIVMGVMAPILTANSIANNELLEAGNLSVEKGAHIMTPQVIDLFVKFGGTGLTLGLLIAAVLSAKSEQLKSLSKLSLLPGIFNINEPVIFGLPIVYNPYLLVPFILAPVVGLTITYIAIATGFMTPFTGVQVPWTTPPIISGFIIGGFKGALTQLVILILSVLIYLPFMKKQDQAFIENEKSAELSEDLVENVH</sequence>
<comment type="subcellular location">
    <subcellularLocation>
        <location evidence="1">Cell membrane</location>
        <topology evidence="1">Multi-pass membrane protein</topology>
    </subcellularLocation>
</comment>
<accession>A0A1M4ZMS5</accession>
<dbReference type="GO" id="GO:0008982">
    <property type="term" value="F:protein-N(PI)-phosphohistidine-sugar phosphotransferase activity"/>
    <property type="evidence" value="ECO:0007669"/>
    <property type="project" value="UniProtKB-UniRule"/>
</dbReference>
<dbReference type="Proteomes" id="UP000184128">
    <property type="component" value="Unassembled WGS sequence"/>
</dbReference>
<evidence type="ECO:0000256" key="5">
    <source>
        <dbReference type="ARBA" id="ARBA00022692"/>
    </source>
</evidence>
<feature type="transmembrane region" description="Helical" evidence="9">
    <location>
        <begin position="173"/>
        <end position="201"/>
    </location>
</feature>
<evidence type="ECO:0000256" key="9">
    <source>
        <dbReference type="SAM" id="Phobius"/>
    </source>
</evidence>
<dbReference type="InterPro" id="IPR051088">
    <property type="entry name" value="PTS_Sugar-EIIC/EIIB"/>
</dbReference>
<dbReference type="InterPro" id="IPR003352">
    <property type="entry name" value="PTS_EIIC"/>
</dbReference>
<dbReference type="Pfam" id="PF02378">
    <property type="entry name" value="PTS_EIIC"/>
    <property type="match status" value="1"/>
</dbReference>
<dbReference type="STRING" id="1121025.SAMN02745249_02004"/>
<feature type="transmembrane region" description="Helical" evidence="9">
    <location>
        <begin position="31"/>
        <end position="52"/>
    </location>
</feature>
<dbReference type="InterPro" id="IPR004796">
    <property type="entry name" value="PTS_IIC_cello"/>
</dbReference>
<feature type="transmembrane region" description="Helical" evidence="9">
    <location>
        <begin position="102"/>
        <end position="122"/>
    </location>
</feature>
<feature type="transmembrane region" description="Helical" evidence="9">
    <location>
        <begin position="227"/>
        <end position="246"/>
    </location>
</feature>
<proteinExistence type="predicted"/>
<dbReference type="PANTHER" id="PTHR33989">
    <property type="match status" value="1"/>
</dbReference>
<keyword evidence="3 8" id="KW-1003">Cell membrane</keyword>
<evidence type="ECO:0000256" key="3">
    <source>
        <dbReference type="ARBA" id="ARBA00022475"/>
    </source>
</evidence>
<feature type="domain" description="PTS EIIC type-3" evidence="10">
    <location>
        <begin position="7"/>
        <end position="417"/>
    </location>
</feature>
<keyword evidence="12" id="KW-1185">Reference proteome</keyword>
<evidence type="ECO:0000256" key="6">
    <source>
        <dbReference type="ARBA" id="ARBA00022989"/>
    </source>
</evidence>
<gene>
    <name evidence="11" type="ORF">SAMN02745249_02004</name>
</gene>
<dbReference type="GO" id="GO:1901264">
    <property type="term" value="P:carbohydrate derivative transport"/>
    <property type="evidence" value="ECO:0007669"/>
    <property type="project" value="TreeGrafter"/>
</dbReference>
<dbReference type="InterPro" id="IPR004501">
    <property type="entry name" value="PTS_EIIC_3"/>
</dbReference>
<keyword evidence="2 8" id="KW-0813">Transport</keyword>
<evidence type="ECO:0000259" key="10">
    <source>
        <dbReference type="PROSITE" id="PS51105"/>
    </source>
</evidence>
<evidence type="ECO:0000256" key="1">
    <source>
        <dbReference type="ARBA" id="ARBA00004651"/>
    </source>
</evidence>
<keyword evidence="4 8" id="KW-0762">Sugar transport</keyword>
<protein>
    <recommendedName>
        <fullName evidence="8">Permease IIC component</fullName>
    </recommendedName>
</protein>
<dbReference type="PROSITE" id="PS51105">
    <property type="entry name" value="PTS_EIIC_TYPE_3"/>
    <property type="match status" value="1"/>
</dbReference>
<evidence type="ECO:0000256" key="2">
    <source>
        <dbReference type="ARBA" id="ARBA00022448"/>
    </source>
</evidence>
<organism evidence="11 12">
    <name type="scientific">Atopostipes suicloacalis DSM 15692</name>
    <dbReference type="NCBI Taxonomy" id="1121025"/>
    <lineage>
        <taxon>Bacteria</taxon>
        <taxon>Bacillati</taxon>
        <taxon>Bacillota</taxon>
        <taxon>Bacilli</taxon>
        <taxon>Lactobacillales</taxon>
        <taxon>Carnobacteriaceae</taxon>
        <taxon>Atopostipes</taxon>
    </lineage>
</organism>
<dbReference type="GO" id="GO:0005886">
    <property type="term" value="C:plasma membrane"/>
    <property type="evidence" value="ECO:0007669"/>
    <property type="project" value="UniProtKB-SubCell"/>
</dbReference>
<comment type="function">
    <text evidence="8">The phosphoenolpyruvate-dependent sugar phosphotransferase system (PTS), a major carbohydrate active -transport system, catalyzes the phosphorylation of incoming sugar substrates concomitant with their translocation across the cell membrane.</text>
</comment>
<evidence type="ECO:0000256" key="4">
    <source>
        <dbReference type="ARBA" id="ARBA00022597"/>
    </source>
</evidence>
<evidence type="ECO:0000313" key="12">
    <source>
        <dbReference type="Proteomes" id="UP000184128"/>
    </source>
</evidence>
<feature type="transmembrane region" description="Helical" evidence="9">
    <location>
        <begin position="388"/>
        <end position="415"/>
    </location>
</feature>
<dbReference type="NCBIfam" id="TIGR00410">
    <property type="entry name" value="lacE"/>
    <property type="match status" value="1"/>
</dbReference>
<dbReference type="GO" id="GO:0009401">
    <property type="term" value="P:phosphoenolpyruvate-dependent sugar phosphotransferase system"/>
    <property type="evidence" value="ECO:0007669"/>
    <property type="project" value="InterPro"/>
</dbReference>
<feature type="transmembrane region" description="Helical" evidence="9">
    <location>
        <begin position="142"/>
        <end position="161"/>
    </location>
</feature>
<dbReference type="RefSeq" id="WP_143274321.1">
    <property type="nucleotide sequence ID" value="NZ_FQUF01000042.1"/>
</dbReference>
<reference evidence="11 12" key="1">
    <citation type="submission" date="2016-11" db="EMBL/GenBank/DDBJ databases">
        <authorList>
            <person name="Jaros S."/>
            <person name="Januszkiewicz K."/>
            <person name="Wedrychowicz H."/>
        </authorList>
    </citation>
    <scope>NUCLEOTIDE SEQUENCE [LARGE SCALE GENOMIC DNA]</scope>
    <source>
        <strain evidence="11 12">DSM 15692</strain>
    </source>
</reference>
<feature type="transmembrane region" description="Helical" evidence="9">
    <location>
        <begin position="348"/>
        <end position="368"/>
    </location>
</feature>
<evidence type="ECO:0000313" key="11">
    <source>
        <dbReference type="EMBL" id="SHF19343.1"/>
    </source>
</evidence>